<proteinExistence type="predicted"/>
<gene>
    <name evidence="2" type="ORF">Q9L58_004557</name>
</gene>
<evidence type="ECO:0000313" key="3">
    <source>
        <dbReference type="Proteomes" id="UP001447188"/>
    </source>
</evidence>
<evidence type="ECO:0000256" key="1">
    <source>
        <dbReference type="SAM" id="Phobius"/>
    </source>
</evidence>
<dbReference type="Proteomes" id="UP001447188">
    <property type="component" value="Unassembled WGS sequence"/>
</dbReference>
<keyword evidence="1" id="KW-0472">Membrane</keyword>
<evidence type="ECO:0000313" key="2">
    <source>
        <dbReference type="EMBL" id="KAL0636507.1"/>
    </source>
</evidence>
<keyword evidence="3" id="KW-1185">Reference proteome</keyword>
<sequence>MNSLTTEETRGAPELSVTVLKTTNTASLPIDKNSLKILSGCLVFAGFVCPASCAGLTSEEIESVARLSTILLPHLVVEWVGLISLSIYLCTYDQDSKCAGEVSLKGNLSVGLFPKLWALDSCRQLLINKEAFFDDAGSAGSPMVVYDVQWGSVFRCYNSTATAAVTEEVLSSAPKTVLTQDDQKNWILAHRDELLDQLKRDEDPTADPPNPETPESKIRRLLQAKDRPRKQILNVLVFRKNPAQRGKPHAITNAPRVFAAWGEFLLTLVLAAGFLSVGSFGSAALLLFAAITRLLSSRVRLQRPPLYLYNREDLEDGCMLVTAHENATTWNLYLGDRGLIDSLLNKPMVEVPEQSPLIIFWFKVVRVLQFLAVTFIAGQGGLDGICLLGLIVLATLVDKWRGSSRHARDWLRREGFSTSAITCEFAGRTEMLGAVQLMSVENVTTWMDGILAPCARRDIWLKKIGVPGKDLRCNPLPPFDSLSPHNQTWVDATAVQTFAGATLIKEELERVSRLGK</sequence>
<protein>
    <submittedName>
        <fullName evidence="2">Uncharacterized protein</fullName>
    </submittedName>
</protein>
<feature type="transmembrane region" description="Helical" evidence="1">
    <location>
        <begin position="264"/>
        <end position="291"/>
    </location>
</feature>
<keyword evidence="1" id="KW-1133">Transmembrane helix</keyword>
<name>A0ABR3GL51_9PEZI</name>
<comment type="caution">
    <text evidence="2">The sequence shown here is derived from an EMBL/GenBank/DDBJ whole genome shotgun (WGS) entry which is preliminary data.</text>
</comment>
<dbReference type="EMBL" id="JBBBZM010000049">
    <property type="protein sequence ID" value="KAL0636507.1"/>
    <property type="molecule type" value="Genomic_DNA"/>
</dbReference>
<reference evidence="2 3" key="1">
    <citation type="submission" date="2024-02" db="EMBL/GenBank/DDBJ databases">
        <title>Discinaceae phylogenomics.</title>
        <authorList>
            <person name="Dirks A.C."/>
            <person name="James T.Y."/>
        </authorList>
    </citation>
    <scope>NUCLEOTIDE SEQUENCE [LARGE SCALE GENOMIC DNA]</scope>
    <source>
        <strain evidence="2 3">ACD0624</strain>
    </source>
</reference>
<organism evidence="2 3">
    <name type="scientific">Discina gigas</name>
    <dbReference type="NCBI Taxonomy" id="1032678"/>
    <lineage>
        <taxon>Eukaryota</taxon>
        <taxon>Fungi</taxon>
        <taxon>Dikarya</taxon>
        <taxon>Ascomycota</taxon>
        <taxon>Pezizomycotina</taxon>
        <taxon>Pezizomycetes</taxon>
        <taxon>Pezizales</taxon>
        <taxon>Discinaceae</taxon>
        <taxon>Discina</taxon>
    </lineage>
</organism>
<keyword evidence="1" id="KW-0812">Transmembrane</keyword>
<accession>A0ABR3GL51</accession>